<organism evidence="1 2">
    <name type="scientific">Acetivibrio straminisolvens JCM 21531</name>
    <dbReference type="NCBI Taxonomy" id="1294263"/>
    <lineage>
        <taxon>Bacteria</taxon>
        <taxon>Bacillati</taxon>
        <taxon>Bacillota</taxon>
        <taxon>Clostridia</taxon>
        <taxon>Eubacteriales</taxon>
        <taxon>Oscillospiraceae</taxon>
        <taxon>Acetivibrio</taxon>
    </lineage>
</organism>
<sequence>MFQDGFLVDLEDYSRQSLVFARKVKRFYAESLPRIFSEKIYQDEYEEYWRLFEMYFHLLSGRCKR</sequence>
<keyword evidence="2" id="KW-1185">Reference proteome</keyword>
<dbReference type="Proteomes" id="UP000019109">
    <property type="component" value="Unassembled WGS sequence"/>
</dbReference>
<evidence type="ECO:0000313" key="1">
    <source>
        <dbReference type="EMBL" id="GAE91017.1"/>
    </source>
</evidence>
<proteinExistence type="predicted"/>
<dbReference type="EMBL" id="BAVR01000135">
    <property type="protein sequence ID" value="GAE91017.1"/>
    <property type="molecule type" value="Genomic_DNA"/>
</dbReference>
<dbReference type="AlphaFoldDB" id="W4VCU1"/>
<comment type="caution">
    <text evidence="1">The sequence shown here is derived from an EMBL/GenBank/DDBJ whole genome shotgun (WGS) entry which is preliminary data.</text>
</comment>
<reference evidence="1" key="1">
    <citation type="journal article" date="2014" name="Genome Announc.">
        <title>Draft Genome Sequence of Clostridium straminisolvens Strain JCM 21531T, Isolated from a Cellulose-Degrading Bacterial Community.</title>
        <authorList>
            <person name="Yuki M."/>
            <person name="Oshima K."/>
            <person name="Suda W."/>
            <person name="Sakamoto M."/>
            <person name="Kitamura K."/>
            <person name="Iida T."/>
            <person name="Hattori M."/>
            <person name="Ohkuma M."/>
        </authorList>
    </citation>
    <scope>NUCLEOTIDE SEQUENCE [LARGE SCALE GENOMIC DNA]</scope>
    <source>
        <strain evidence="1">JCM 21531</strain>
    </source>
</reference>
<evidence type="ECO:0000313" key="2">
    <source>
        <dbReference type="Proteomes" id="UP000019109"/>
    </source>
</evidence>
<dbReference type="STRING" id="1294263.JCM21531_4686"/>
<gene>
    <name evidence="1" type="ORF">JCM21531_4686</name>
</gene>
<accession>W4VCU1</accession>
<protein>
    <submittedName>
        <fullName evidence="1">Uncharacterized protein</fullName>
    </submittedName>
</protein>
<name>W4VCU1_9FIRM</name>